<feature type="region of interest" description="Disordered" evidence="1">
    <location>
        <begin position="1"/>
        <end position="27"/>
    </location>
</feature>
<dbReference type="Proteomes" id="UP001162060">
    <property type="component" value="Unassembled WGS sequence"/>
</dbReference>
<evidence type="ECO:0000256" key="1">
    <source>
        <dbReference type="SAM" id="MobiDB-lite"/>
    </source>
</evidence>
<comment type="caution">
    <text evidence="2">The sequence shown here is derived from an EMBL/GenBank/DDBJ whole genome shotgun (WGS) entry which is preliminary data.</text>
</comment>
<accession>A0AAV1TSV8</accession>
<dbReference type="EMBL" id="CAKLBY020000075">
    <property type="protein sequence ID" value="CAK7924453.1"/>
    <property type="molecule type" value="Genomic_DNA"/>
</dbReference>
<organism evidence="2 3">
    <name type="scientific">Peronospora matthiolae</name>
    <dbReference type="NCBI Taxonomy" id="2874970"/>
    <lineage>
        <taxon>Eukaryota</taxon>
        <taxon>Sar</taxon>
        <taxon>Stramenopiles</taxon>
        <taxon>Oomycota</taxon>
        <taxon>Peronosporomycetes</taxon>
        <taxon>Peronosporales</taxon>
        <taxon>Peronosporaceae</taxon>
        <taxon>Peronospora</taxon>
    </lineage>
</organism>
<reference evidence="2" key="1">
    <citation type="submission" date="2024-01" db="EMBL/GenBank/DDBJ databases">
        <authorList>
            <person name="Webb A."/>
        </authorList>
    </citation>
    <scope>NUCLEOTIDE SEQUENCE</scope>
    <source>
        <strain evidence="2">Pm1</strain>
    </source>
</reference>
<protein>
    <submittedName>
        <fullName evidence="2">Uncharacterized protein</fullName>
    </submittedName>
</protein>
<proteinExistence type="predicted"/>
<sequence length="44" mass="4704">MGSIFSVPSAPTISRQERSTPAEEPPPWLPYGAGLVVFQVGHPL</sequence>
<evidence type="ECO:0000313" key="3">
    <source>
        <dbReference type="Proteomes" id="UP001162060"/>
    </source>
</evidence>
<evidence type="ECO:0000313" key="2">
    <source>
        <dbReference type="EMBL" id="CAK7924453.1"/>
    </source>
</evidence>
<name>A0AAV1TSV8_9STRA</name>
<dbReference type="AlphaFoldDB" id="A0AAV1TSV8"/>
<gene>
    <name evidence="2" type="ORF">PM001_LOCUS9603</name>
</gene>